<name>A0A4C1ZDV5_EUMVA</name>
<keyword evidence="2" id="KW-1185">Reference proteome</keyword>
<evidence type="ECO:0000313" key="2">
    <source>
        <dbReference type="Proteomes" id="UP000299102"/>
    </source>
</evidence>
<gene>
    <name evidence="1" type="ORF">EVAR_62250_1</name>
</gene>
<accession>A0A4C1ZDV5</accession>
<dbReference type="Proteomes" id="UP000299102">
    <property type="component" value="Unassembled WGS sequence"/>
</dbReference>
<evidence type="ECO:0000313" key="1">
    <source>
        <dbReference type="EMBL" id="GBP85950.1"/>
    </source>
</evidence>
<dbReference type="EMBL" id="BGZK01001771">
    <property type="protein sequence ID" value="GBP85950.1"/>
    <property type="molecule type" value="Genomic_DNA"/>
</dbReference>
<organism evidence="1 2">
    <name type="scientific">Eumeta variegata</name>
    <name type="common">Bagworm moth</name>
    <name type="synonym">Eumeta japonica</name>
    <dbReference type="NCBI Taxonomy" id="151549"/>
    <lineage>
        <taxon>Eukaryota</taxon>
        <taxon>Metazoa</taxon>
        <taxon>Ecdysozoa</taxon>
        <taxon>Arthropoda</taxon>
        <taxon>Hexapoda</taxon>
        <taxon>Insecta</taxon>
        <taxon>Pterygota</taxon>
        <taxon>Neoptera</taxon>
        <taxon>Endopterygota</taxon>
        <taxon>Lepidoptera</taxon>
        <taxon>Glossata</taxon>
        <taxon>Ditrysia</taxon>
        <taxon>Tineoidea</taxon>
        <taxon>Psychidae</taxon>
        <taxon>Oiketicinae</taxon>
        <taxon>Eumeta</taxon>
    </lineage>
</organism>
<sequence length="92" mass="10757">MFILNARCRNFEYCNIAHKEIQKIRDHKQRSRKHGIRADRRRFRAVSGPSNRRHKDTVHDDLPSVFRFHVACAPHKYAAHGQMFAGDSARGC</sequence>
<protein>
    <submittedName>
        <fullName evidence="1">Uncharacterized protein</fullName>
    </submittedName>
</protein>
<comment type="caution">
    <text evidence="1">The sequence shown here is derived from an EMBL/GenBank/DDBJ whole genome shotgun (WGS) entry which is preliminary data.</text>
</comment>
<proteinExistence type="predicted"/>
<dbReference type="AlphaFoldDB" id="A0A4C1ZDV5"/>
<reference evidence="1 2" key="1">
    <citation type="journal article" date="2019" name="Commun. Biol.">
        <title>The bagworm genome reveals a unique fibroin gene that provides high tensile strength.</title>
        <authorList>
            <person name="Kono N."/>
            <person name="Nakamura H."/>
            <person name="Ohtoshi R."/>
            <person name="Tomita M."/>
            <person name="Numata K."/>
            <person name="Arakawa K."/>
        </authorList>
    </citation>
    <scope>NUCLEOTIDE SEQUENCE [LARGE SCALE GENOMIC DNA]</scope>
</reference>